<comment type="similarity">
    <text evidence="1">Belongs to the HipA Ser/Thr kinase family.</text>
</comment>
<dbReference type="InterPro" id="IPR012893">
    <property type="entry name" value="HipA-like_C"/>
</dbReference>
<dbReference type="GeneID" id="98656985"/>
<dbReference type="InterPro" id="IPR017508">
    <property type="entry name" value="HipA_N1"/>
</dbReference>
<dbReference type="PANTHER" id="PTHR37419:SF1">
    <property type="entry name" value="SERINE_THREONINE-PROTEIN KINASE TOXIN HIPA"/>
    <property type="match status" value="1"/>
</dbReference>
<dbReference type="Pfam" id="PF07804">
    <property type="entry name" value="HipA_C"/>
    <property type="match status" value="1"/>
</dbReference>
<dbReference type="RefSeq" id="WP_158048582.1">
    <property type="nucleotide sequence ID" value="NZ_WAJR01000001.1"/>
</dbReference>
<feature type="domain" description="HipA N-terminal subdomain 1" evidence="5">
    <location>
        <begin position="7"/>
        <end position="104"/>
    </location>
</feature>
<comment type="caution">
    <text evidence="6">The sequence shown here is derived from an EMBL/GenBank/DDBJ whole genome shotgun (WGS) entry which is preliminary data.</text>
</comment>
<sequence length="428" mass="46792">MKSENLVVRLHGEVVGFLEPFKNGARFRFAESLSSAHPDSPLLSTALPVSSNPFPSDVTRNWFAGLLPEDARAEEISRFFGVDADDYLSLLEEVGWECAGAVAVEPPDRNRAAVADDCFEEIGEVDLAKRLGALPGHPYDSAKTLRVSLGGFQEKICVSAQDAPPLESGFVRLEHVGIPLNGAISTHILKPQPDKFPGMIEGEAWAMRAAAYATATSEVALLENEDAPQTLVVKRFDRAMVDGRVVRLHQEDCAQALGLAPSGKYAAVSSLKKSDPSFLGIAKLLRMYSVDPMGEIEQLLRQMAVNVALGNTDAHAKNYALLHPDRQTITLAPMYDVVPALEITPETPYMGMRVNGLIRIDRLGRNDLVEESVRWGVPRRRACAVLDEVANQLKTGMKRASELYPRAGARHCGPALRRIDRIFCGVNN</sequence>
<keyword evidence="2" id="KW-0808">Transferase</keyword>
<evidence type="ECO:0000259" key="5">
    <source>
        <dbReference type="Pfam" id="PF13657"/>
    </source>
</evidence>
<organism evidence="6 7">
    <name type="scientific">Ellagibacter isourolithinifaciens</name>
    <dbReference type="NCBI Taxonomy" id="2137581"/>
    <lineage>
        <taxon>Bacteria</taxon>
        <taxon>Bacillati</taxon>
        <taxon>Actinomycetota</taxon>
        <taxon>Coriobacteriia</taxon>
        <taxon>Eggerthellales</taxon>
        <taxon>Eggerthellaceae</taxon>
        <taxon>Ellagibacter</taxon>
    </lineage>
</organism>
<dbReference type="GO" id="GO:0005829">
    <property type="term" value="C:cytosol"/>
    <property type="evidence" value="ECO:0007669"/>
    <property type="project" value="TreeGrafter"/>
</dbReference>
<dbReference type="AlphaFoldDB" id="A0A6N6NUJ3"/>
<evidence type="ECO:0000313" key="6">
    <source>
        <dbReference type="EMBL" id="KAB1642995.1"/>
    </source>
</evidence>
<keyword evidence="3" id="KW-0418">Kinase</keyword>
<dbReference type="OrthoDB" id="3182374at2"/>
<keyword evidence="7" id="KW-1185">Reference proteome</keyword>
<dbReference type="GO" id="GO:0004674">
    <property type="term" value="F:protein serine/threonine kinase activity"/>
    <property type="evidence" value="ECO:0007669"/>
    <property type="project" value="TreeGrafter"/>
</dbReference>
<dbReference type="Gene3D" id="1.10.1070.20">
    <property type="match status" value="1"/>
</dbReference>
<evidence type="ECO:0000313" key="7">
    <source>
        <dbReference type="Proteomes" id="UP000468668"/>
    </source>
</evidence>
<gene>
    <name evidence="6" type="ORF">F8C90_01030</name>
</gene>
<dbReference type="Proteomes" id="UP000468668">
    <property type="component" value="Unassembled WGS sequence"/>
</dbReference>
<dbReference type="NCBIfam" id="TIGR03071">
    <property type="entry name" value="couple_hipA"/>
    <property type="match status" value="1"/>
</dbReference>
<dbReference type="Pfam" id="PF13657">
    <property type="entry name" value="Couple_hipA"/>
    <property type="match status" value="1"/>
</dbReference>
<accession>A0A6N6NUJ3</accession>
<name>A0A6N6NUJ3_9ACTN</name>
<proteinExistence type="inferred from homology"/>
<feature type="domain" description="HipA-like C-terminal" evidence="4">
    <location>
        <begin position="147"/>
        <end position="394"/>
    </location>
</feature>
<dbReference type="InterPro" id="IPR052028">
    <property type="entry name" value="HipA_Ser/Thr_kinase"/>
</dbReference>
<protein>
    <submittedName>
        <fullName evidence="6">Type II toxin-antitoxin system HipA family toxin</fullName>
    </submittedName>
</protein>
<reference evidence="6 7" key="1">
    <citation type="submission" date="2019-09" db="EMBL/GenBank/DDBJ databases">
        <title>Whole genome shotgun sequencing (WGS) of Ellagibacter isourolithinifaciens DSM 104140(T) and Adlercreutzia muris DSM 29508(T).</title>
        <authorList>
            <person name="Stoll D.A."/>
            <person name="Danylec N."/>
            <person name="Huch M."/>
        </authorList>
    </citation>
    <scope>NUCLEOTIDE SEQUENCE [LARGE SCALE GENOMIC DNA]</scope>
    <source>
        <strain evidence="6 7">DSM 104140</strain>
    </source>
</reference>
<evidence type="ECO:0000256" key="1">
    <source>
        <dbReference type="ARBA" id="ARBA00010164"/>
    </source>
</evidence>
<dbReference type="PANTHER" id="PTHR37419">
    <property type="entry name" value="SERINE/THREONINE-PROTEIN KINASE TOXIN HIPA"/>
    <property type="match status" value="1"/>
</dbReference>
<evidence type="ECO:0000256" key="3">
    <source>
        <dbReference type="ARBA" id="ARBA00022777"/>
    </source>
</evidence>
<evidence type="ECO:0000259" key="4">
    <source>
        <dbReference type="Pfam" id="PF07804"/>
    </source>
</evidence>
<evidence type="ECO:0000256" key="2">
    <source>
        <dbReference type="ARBA" id="ARBA00022679"/>
    </source>
</evidence>
<dbReference type="EMBL" id="WAJR01000001">
    <property type="protein sequence ID" value="KAB1642995.1"/>
    <property type="molecule type" value="Genomic_DNA"/>
</dbReference>